<evidence type="ECO:0000256" key="5">
    <source>
        <dbReference type="ARBA" id="ARBA00022679"/>
    </source>
</evidence>
<dbReference type="SMART" id="SM00387">
    <property type="entry name" value="HATPase_c"/>
    <property type="match status" value="1"/>
</dbReference>
<keyword evidence="5" id="KW-0808">Transferase</keyword>
<comment type="catalytic activity">
    <reaction evidence="1">
        <text>ATP + protein L-histidine = ADP + protein N-phospho-L-histidine.</text>
        <dbReference type="EC" id="2.7.13.3"/>
    </reaction>
</comment>
<dbReference type="Pfam" id="PF02518">
    <property type="entry name" value="HATPase_c"/>
    <property type="match status" value="1"/>
</dbReference>
<evidence type="ECO:0000256" key="2">
    <source>
        <dbReference type="ARBA" id="ARBA00004141"/>
    </source>
</evidence>
<dbReference type="PANTHER" id="PTHR24421:SF10">
    <property type="entry name" value="NITRATE_NITRITE SENSOR PROTEIN NARQ"/>
    <property type="match status" value="1"/>
</dbReference>
<reference evidence="16" key="2">
    <citation type="submission" date="2022-09" db="EMBL/GenBank/DDBJ databases">
        <title>Biosynthetic gene clusters of Dactylosporangioum fulvum.</title>
        <authorList>
            <person name="Caradec T."/>
        </authorList>
    </citation>
    <scope>NUCLEOTIDE SEQUENCE</scope>
    <source>
        <strain evidence="16">NRRL B-16292</strain>
    </source>
</reference>
<evidence type="ECO:0000259" key="15">
    <source>
        <dbReference type="SMART" id="SM00387"/>
    </source>
</evidence>
<dbReference type="InterPro" id="IPR038318">
    <property type="entry name" value="KdpD_sf"/>
</dbReference>
<organism evidence="16 17">
    <name type="scientific">Dactylosporangium fulvum</name>
    <dbReference type="NCBI Taxonomy" id="53359"/>
    <lineage>
        <taxon>Bacteria</taxon>
        <taxon>Bacillati</taxon>
        <taxon>Actinomycetota</taxon>
        <taxon>Actinomycetes</taxon>
        <taxon>Micromonosporales</taxon>
        <taxon>Micromonosporaceae</taxon>
        <taxon>Dactylosporangium</taxon>
    </lineage>
</organism>
<evidence type="ECO:0000256" key="4">
    <source>
        <dbReference type="ARBA" id="ARBA00022553"/>
    </source>
</evidence>
<comment type="subcellular location">
    <subcellularLocation>
        <location evidence="2">Membrane</location>
        <topology evidence="2">Multi-pass membrane protein</topology>
    </subcellularLocation>
</comment>
<dbReference type="Pfam" id="PF07730">
    <property type="entry name" value="HisKA_3"/>
    <property type="match status" value="1"/>
</dbReference>
<keyword evidence="6 13" id="KW-0812">Transmembrane</keyword>
<dbReference type="Gene3D" id="3.30.565.10">
    <property type="entry name" value="Histidine kinase-like ATPase, C-terminal domain"/>
    <property type="match status" value="1"/>
</dbReference>
<keyword evidence="9" id="KW-0067">ATP-binding</keyword>
<evidence type="ECO:0000256" key="11">
    <source>
        <dbReference type="ARBA" id="ARBA00023012"/>
    </source>
</evidence>
<dbReference type="InterPro" id="IPR029016">
    <property type="entry name" value="GAF-like_dom_sf"/>
</dbReference>
<dbReference type="SUPFAM" id="SSF55874">
    <property type="entry name" value="ATPase domain of HSP90 chaperone/DNA topoisomerase II/histidine kinase"/>
    <property type="match status" value="1"/>
</dbReference>
<feature type="transmembrane region" description="Helical" evidence="13">
    <location>
        <begin position="30"/>
        <end position="63"/>
    </location>
</feature>
<gene>
    <name evidence="16" type="ORF">Dfulv_22500</name>
</gene>
<dbReference type="InterPro" id="IPR036890">
    <property type="entry name" value="HATPase_C_sf"/>
</dbReference>
<evidence type="ECO:0000256" key="9">
    <source>
        <dbReference type="ARBA" id="ARBA00022840"/>
    </source>
</evidence>
<dbReference type="CDD" id="cd16917">
    <property type="entry name" value="HATPase_UhpB-NarQ-NarX-like"/>
    <property type="match status" value="1"/>
</dbReference>
<evidence type="ECO:0000256" key="7">
    <source>
        <dbReference type="ARBA" id="ARBA00022741"/>
    </source>
</evidence>
<dbReference type="EC" id="2.7.13.3" evidence="3"/>
<feature type="domain" description="Histidine kinase/HSP90-like ATPase" evidence="15">
    <location>
        <begin position="509"/>
        <end position="599"/>
    </location>
</feature>
<evidence type="ECO:0000256" key="13">
    <source>
        <dbReference type="SAM" id="Phobius"/>
    </source>
</evidence>
<accession>A0ABY5WBL5</accession>
<dbReference type="Gene3D" id="1.20.5.1930">
    <property type="match status" value="1"/>
</dbReference>
<name>A0ABY5WBL5_9ACTN</name>
<feature type="domain" description="GAF" evidence="14">
    <location>
        <begin position="253"/>
        <end position="397"/>
    </location>
</feature>
<evidence type="ECO:0000256" key="1">
    <source>
        <dbReference type="ARBA" id="ARBA00000085"/>
    </source>
</evidence>
<keyword evidence="4" id="KW-0597">Phosphoprotein</keyword>
<dbReference type="InterPro" id="IPR050482">
    <property type="entry name" value="Sensor_HK_TwoCompSys"/>
</dbReference>
<dbReference type="Pfam" id="PF01590">
    <property type="entry name" value="GAF"/>
    <property type="match status" value="1"/>
</dbReference>
<dbReference type="Pfam" id="PF13493">
    <property type="entry name" value="DUF4118"/>
    <property type="match status" value="1"/>
</dbReference>
<protein>
    <recommendedName>
        <fullName evidence="3">histidine kinase</fullName>
        <ecNumber evidence="3">2.7.13.3</ecNumber>
    </recommendedName>
</protein>
<evidence type="ECO:0000256" key="10">
    <source>
        <dbReference type="ARBA" id="ARBA00022989"/>
    </source>
</evidence>
<keyword evidence="11" id="KW-0902">Two-component regulatory system</keyword>
<evidence type="ECO:0000256" key="8">
    <source>
        <dbReference type="ARBA" id="ARBA00022777"/>
    </source>
</evidence>
<dbReference type="SUPFAM" id="SSF55781">
    <property type="entry name" value="GAF domain-like"/>
    <property type="match status" value="1"/>
</dbReference>
<dbReference type="Gene3D" id="1.20.120.620">
    <property type="entry name" value="Backbone structure of the membrane domain of e. Coli histidine kinase receptor kdpd"/>
    <property type="match status" value="1"/>
</dbReference>
<dbReference type="InterPro" id="IPR003018">
    <property type="entry name" value="GAF"/>
</dbReference>
<dbReference type="SMART" id="SM00065">
    <property type="entry name" value="GAF"/>
    <property type="match status" value="1"/>
</dbReference>
<dbReference type="PANTHER" id="PTHR24421">
    <property type="entry name" value="NITRATE/NITRITE SENSOR PROTEIN NARX-RELATED"/>
    <property type="match status" value="1"/>
</dbReference>
<keyword evidence="17" id="KW-1185">Reference proteome</keyword>
<dbReference type="InterPro" id="IPR003594">
    <property type="entry name" value="HATPase_dom"/>
</dbReference>
<keyword evidence="10 13" id="KW-1133">Transmembrane helix</keyword>
<dbReference type="InterPro" id="IPR025201">
    <property type="entry name" value="KdpD_TM"/>
</dbReference>
<dbReference type="RefSeq" id="WP_259866454.1">
    <property type="nucleotide sequence ID" value="NZ_BAAAST010000004.1"/>
</dbReference>
<evidence type="ECO:0000256" key="12">
    <source>
        <dbReference type="ARBA" id="ARBA00023136"/>
    </source>
</evidence>
<evidence type="ECO:0000259" key="14">
    <source>
        <dbReference type="SMART" id="SM00065"/>
    </source>
</evidence>
<evidence type="ECO:0000256" key="6">
    <source>
        <dbReference type="ARBA" id="ARBA00022692"/>
    </source>
</evidence>
<proteinExistence type="predicted"/>
<evidence type="ECO:0000256" key="3">
    <source>
        <dbReference type="ARBA" id="ARBA00012438"/>
    </source>
</evidence>
<dbReference type="EMBL" id="CP073720">
    <property type="protein sequence ID" value="UWP86859.1"/>
    <property type="molecule type" value="Genomic_DNA"/>
</dbReference>
<dbReference type="InterPro" id="IPR011712">
    <property type="entry name" value="Sig_transdc_His_kin_sub3_dim/P"/>
</dbReference>
<dbReference type="Proteomes" id="UP001059617">
    <property type="component" value="Chromosome"/>
</dbReference>
<evidence type="ECO:0000313" key="17">
    <source>
        <dbReference type="Proteomes" id="UP001059617"/>
    </source>
</evidence>
<reference evidence="16" key="1">
    <citation type="submission" date="2021-04" db="EMBL/GenBank/DDBJ databases">
        <authorList>
            <person name="Hartkoorn R.C."/>
            <person name="Beaudoing E."/>
            <person name="Hot D."/>
        </authorList>
    </citation>
    <scope>NUCLEOTIDE SEQUENCE</scope>
    <source>
        <strain evidence="16">NRRL B-16292</strain>
    </source>
</reference>
<keyword evidence="12 13" id="KW-0472">Membrane</keyword>
<dbReference type="Gene3D" id="3.30.450.40">
    <property type="match status" value="1"/>
</dbReference>
<keyword evidence="8" id="KW-0418">Kinase</keyword>
<sequence>MVAILLIAVETLLAGPLQTYTKQSSPSVIYMLGIVAISVLWGLWLGVVTALVSVVAFLIFYVHPIGSLVDADLRDVVQLAVFVVVALVTSALADLSRQRTAQAQESDLTAELTRLLLDTDDVAAVLPAVSQRIARSLDLPATAVDITTAARQPGPGSREPDETVPDGAEMTVFPLGDGDTVLGTLRVSADLSERDEPRLRRQVVPPLASLLRAARERGAMLETLTVRGEKLELLAGQQAALRRVATLVARGANPAEVFDAVTTEVSRLLGGRPTTLMHYEPDGTVTIVSTNQPGVSTRFAVCRRPADGDVAGLVWRTGRTARIDSCTGTPHAARIHELGICAAVGVPIVVEDHLWGTAVVTSMRPDPMPPDAEERVKAFTDLTATAIANADSRAQLVASRARLVTAADEARQRIERNLHDGAQQQLVAISLELRAAEEASTPADQVQAQLAHAATSLNDVVASLRELARGIHPAVLTTGGLKPALKALARRSAVPVTLHLDNDRRLPRAVEIAAYYVVSEALTNAAKHAHASVVHIEVRFQPDTLQLAVHDDGVGGANPAGGSGLTGLQDRVEALGGHMTMTSPPGSGTSLLVIIPIGTTGQAVPLPASSGSRR</sequence>
<keyword evidence="7" id="KW-0547">Nucleotide-binding</keyword>
<feature type="transmembrane region" description="Helical" evidence="13">
    <location>
        <begin position="75"/>
        <end position="93"/>
    </location>
</feature>
<evidence type="ECO:0000313" key="16">
    <source>
        <dbReference type="EMBL" id="UWP86859.1"/>
    </source>
</evidence>